<proteinExistence type="predicted"/>
<accession>A0A6J7X523</accession>
<dbReference type="EMBL" id="LR798354">
    <property type="protein sequence ID" value="CAB5226094.1"/>
    <property type="molecule type" value="Genomic_DNA"/>
</dbReference>
<protein>
    <recommendedName>
        <fullName evidence="2">Major tail protein</fullName>
    </recommendedName>
</protein>
<name>A0A6J7X523_9CAUD</name>
<gene>
    <name evidence="1" type="ORF">UFOVP756_45</name>
</gene>
<organism evidence="1">
    <name type="scientific">uncultured Caudovirales phage</name>
    <dbReference type="NCBI Taxonomy" id="2100421"/>
    <lineage>
        <taxon>Viruses</taxon>
        <taxon>Duplodnaviria</taxon>
        <taxon>Heunggongvirae</taxon>
        <taxon>Uroviricota</taxon>
        <taxon>Caudoviricetes</taxon>
        <taxon>Peduoviridae</taxon>
        <taxon>Maltschvirus</taxon>
        <taxon>Maltschvirus maltsch</taxon>
    </lineage>
</organism>
<sequence>MAFTPCTSTLGANIAGSCSAPRIKGYEQTGFIVKKSDIDLTTTTISGTNSRIITNLGIKVGGVVSAVYNHKQNPLPFGGTKTTYNRDADAYDKLVQFYFEGIGGASAKNVVEPLKSTEYVIVLERKDHRGDGSFQVFGFQVGMNAANNGGAQVQDEETGYWLITMATQEPYAEMSLFDTDYATTKTAFDAIVATSI</sequence>
<evidence type="ECO:0008006" key="2">
    <source>
        <dbReference type="Google" id="ProtNLM"/>
    </source>
</evidence>
<reference evidence="1" key="1">
    <citation type="submission" date="2020-05" db="EMBL/GenBank/DDBJ databases">
        <authorList>
            <person name="Chiriac C."/>
            <person name="Salcher M."/>
            <person name="Ghai R."/>
            <person name="Kavagutti S V."/>
        </authorList>
    </citation>
    <scope>NUCLEOTIDE SEQUENCE</scope>
</reference>
<evidence type="ECO:0000313" key="1">
    <source>
        <dbReference type="EMBL" id="CAB5226094.1"/>
    </source>
</evidence>